<dbReference type="EMBL" id="JARTFS010000004">
    <property type="protein sequence ID" value="MED4400580.1"/>
    <property type="molecule type" value="Genomic_DNA"/>
</dbReference>
<dbReference type="RefSeq" id="WP_066234743.1">
    <property type="nucleotide sequence ID" value="NZ_JARTFQ010000010.1"/>
</dbReference>
<proteinExistence type="predicted"/>
<dbReference type="InterPro" id="IPR001932">
    <property type="entry name" value="PPM-type_phosphatase-like_dom"/>
</dbReference>
<dbReference type="GO" id="GO:0016787">
    <property type="term" value="F:hydrolase activity"/>
    <property type="evidence" value="ECO:0007669"/>
    <property type="project" value="UniProtKB-KW"/>
</dbReference>
<accession>A0ABU6NTV7</accession>
<name>A0ABU6NTV7_9BACI</name>
<keyword evidence="3" id="KW-1185">Reference proteome</keyword>
<gene>
    <name evidence="2" type="ORF">P9271_04445</name>
</gene>
<keyword evidence="2" id="KW-0378">Hydrolase</keyword>
<dbReference type="PANTHER" id="PTHR35801">
    <property type="entry name" value="PHOSPHOSERINE PHOSPHATASE RSBX"/>
    <property type="match status" value="1"/>
</dbReference>
<comment type="caution">
    <text evidence="2">The sequence shown here is derived from an EMBL/GenBank/DDBJ whole genome shotgun (WGS) entry which is preliminary data.</text>
</comment>
<feature type="domain" description="PPM-type phosphatase" evidence="1">
    <location>
        <begin position="9"/>
        <end position="198"/>
    </location>
</feature>
<evidence type="ECO:0000313" key="2">
    <source>
        <dbReference type="EMBL" id="MED4400580.1"/>
    </source>
</evidence>
<dbReference type="SMART" id="SM00331">
    <property type="entry name" value="PP2C_SIG"/>
    <property type="match status" value="1"/>
</dbReference>
<sequence>MIKSEENRHVQALAYQIQKEGNWCNGDSFFIKATKDYFICVVADGLGSGEHANHSSSAICDVVEEYHDREVDELIDCCNNVLKDKRGATVAILKVDFSLRKFTYSAVGNIRFVLYSPSGLYIYPLPILGYLSGKPQKYRTETFSYEENSTFIIHTDGLNLPEVKGLLRGYQNLEDMKNYLEMYTKIRSDDLTYVVGKLL</sequence>
<dbReference type="InterPro" id="IPR039248">
    <property type="entry name" value="Ptase_RsbX"/>
</dbReference>
<dbReference type="InterPro" id="IPR036457">
    <property type="entry name" value="PPM-type-like_dom_sf"/>
</dbReference>
<reference evidence="2 3" key="1">
    <citation type="submission" date="2023-03" db="EMBL/GenBank/DDBJ databases">
        <title>Bacillus Genome Sequencing.</title>
        <authorList>
            <person name="Dunlap C."/>
        </authorList>
    </citation>
    <scope>NUCLEOTIDE SEQUENCE [LARGE SCALE GENOMIC DNA]</scope>
    <source>
        <strain evidence="2 3">NRS-1717</strain>
    </source>
</reference>
<dbReference type="GeneID" id="301142912"/>
<evidence type="ECO:0000313" key="3">
    <source>
        <dbReference type="Proteomes" id="UP001342826"/>
    </source>
</evidence>
<dbReference type="EC" id="3.1.3.-" evidence="2"/>
<organism evidence="2 3">
    <name type="scientific">Metabacillus fastidiosus</name>
    <dbReference type="NCBI Taxonomy" id="1458"/>
    <lineage>
        <taxon>Bacteria</taxon>
        <taxon>Bacillati</taxon>
        <taxon>Bacillota</taxon>
        <taxon>Bacilli</taxon>
        <taxon>Bacillales</taxon>
        <taxon>Bacillaceae</taxon>
        <taxon>Metabacillus</taxon>
    </lineage>
</organism>
<dbReference type="Proteomes" id="UP001342826">
    <property type="component" value="Unassembled WGS sequence"/>
</dbReference>
<dbReference type="SUPFAM" id="SSF81606">
    <property type="entry name" value="PP2C-like"/>
    <property type="match status" value="1"/>
</dbReference>
<evidence type="ECO:0000259" key="1">
    <source>
        <dbReference type="SMART" id="SM00331"/>
    </source>
</evidence>
<protein>
    <submittedName>
        <fullName evidence="2">PP2C family serine/threonine-protein phosphatase</fullName>
        <ecNumber evidence="2">3.1.3.-</ecNumber>
    </submittedName>
</protein>
<dbReference type="Gene3D" id="3.60.40.10">
    <property type="entry name" value="PPM-type phosphatase domain"/>
    <property type="match status" value="1"/>
</dbReference>
<dbReference type="PANTHER" id="PTHR35801:SF1">
    <property type="entry name" value="PHOSPHOSERINE PHOSPHATASE RSBX"/>
    <property type="match status" value="1"/>
</dbReference>
<dbReference type="Pfam" id="PF07228">
    <property type="entry name" value="SpoIIE"/>
    <property type="match status" value="1"/>
</dbReference>